<dbReference type="Pfam" id="PF00566">
    <property type="entry name" value="RabGAP-TBC"/>
    <property type="match status" value="1"/>
</dbReference>
<evidence type="ECO:0000313" key="6">
    <source>
        <dbReference type="Proteomes" id="UP000075881"/>
    </source>
</evidence>
<dbReference type="STRING" id="43041.A0A182JYL8"/>
<dbReference type="SMART" id="SM00164">
    <property type="entry name" value="TBC"/>
    <property type="match status" value="1"/>
</dbReference>
<keyword evidence="1" id="KW-0343">GTPase activation</keyword>
<evidence type="ECO:0000259" key="4">
    <source>
        <dbReference type="PROSITE" id="PS50086"/>
    </source>
</evidence>
<dbReference type="FunFam" id="1.10.472.80:FF:000062">
    <property type="entry name" value="Uncharacterized protein, isoform C"/>
    <property type="match status" value="1"/>
</dbReference>
<feature type="transmembrane region" description="Helical" evidence="3">
    <location>
        <begin position="478"/>
        <end position="496"/>
    </location>
</feature>
<dbReference type="PANTHER" id="PTHR20913:SF7">
    <property type="entry name" value="RE60063P"/>
    <property type="match status" value="1"/>
</dbReference>
<proteinExistence type="predicted"/>
<feature type="region of interest" description="Disordered" evidence="2">
    <location>
        <begin position="1"/>
        <end position="120"/>
    </location>
</feature>
<dbReference type="InterPro" id="IPR035969">
    <property type="entry name" value="Rab-GAP_TBC_sf"/>
</dbReference>
<keyword evidence="3" id="KW-0812">Transmembrane</keyword>
<dbReference type="GO" id="GO:0005789">
    <property type="term" value="C:endoplasmic reticulum membrane"/>
    <property type="evidence" value="ECO:0007669"/>
    <property type="project" value="TreeGrafter"/>
</dbReference>
<organism evidence="5 6">
    <name type="scientific">Anopheles christyi</name>
    <dbReference type="NCBI Taxonomy" id="43041"/>
    <lineage>
        <taxon>Eukaryota</taxon>
        <taxon>Metazoa</taxon>
        <taxon>Ecdysozoa</taxon>
        <taxon>Arthropoda</taxon>
        <taxon>Hexapoda</taxon>
        <taxon>Insecta</taxon>
        <taxon>Pterygota</taxon>
        <taxon>Neoptera</taxon>
        <taxon>Endopterygota</taxon>
        <taxon>Diptera</taxon>
        <taxon>Nematocera</taxon>
        <taxon>Culicoidea</taxon>
        <taxon>Culicidae</taxon>
        <taxon>Anophelinae</taxon>
        <taxon>Anopheles</taxon>
    </lineage>
</organism>
<dbReference type="Gene3D" id="1.10.8.1310">
    <property type="match status" value="1"/>
</dbReference>
<feature type="compositionally biased region" description="Basic and acidic residues" evidence="2">
    <location>
        <begin position="89"/>
        <end position="101"/>
    </location>
</feature>
<evidence type="ECO:0000313" key="5">
    <source>
        <dbReference type="EnsemblMetazoa" id="ACHR003600-PA"/>
    </source>
</evidence>
<evidence type="ECO:0000256" key="1">
    <source>
        <dbReference type="ARBA" id="ARBA00022468"/>
    </source>
</evidence>
<name>A0A182JYL8_9DIPT</name>
<keyword evidence="3" id="KW-1133">Transmembrane helix</keyword>
<dbReference type="EnsemblMetazoa" id="ACHR003600-RA">
    <property type="protein sequence ID" value="ACHR003600-PA"/>
    <property type="gene ID" value="ACHR003600"/>
</dbReference>
<evidence type="ECO:0000256" key="3">
    <source>
        <dbReference type="SAM" id="Phobius"/>
    </source>
</evidence>
<dbReference type="AlphaFoldDB" id="A0A182JYL8"/>
<feature type="compositionally biased region" description="Acidic residues" evidence="2">
    <location>
        <begin position="66"/>
        <end position="76"/>
    </location>
</feature>
<dbReference type="VEuPathDB" id="VectorBase:ACHR003600"/>
<reference evidence="5" key="2">
    <citation type="submission" date="2020-05" db="UniProtKB">
        <authorList>
            <consortium name="EnsemblMetazoa"/>
        </authorList>
    </citation>
    <scope>IDENTIFICATION</scope>
    <source>
        <strain evidence="5">ACHKN1017</strain>
    </source>
</reference>
<dbReference type="Proteomes" id="UP000075881">
    <property type="component" value="Unassembled WGS sequence"/>
</dbReference>
<keyword evidence="3" id="KW-0472">Membrane</keyword>
<dbReference type="PROSITE" id="PS50086">
    <property type="entry name" value="TBC_RABGAP"/>
    <property type="match status" value="1"/>
</dbReference>
<reference evidence="6" key="1">
    <citation type="submission" date="2013-03" db="EMBL/GenBank/DDBJ databases">
        <title>The Genome Sequence of Anopheles christyi ACHKN1017.</title>
        <authorList>
            <consortium name="The Broad Institute Genomics Platform"/>
            <person name="Neafsey D.E."/>
            <person name="Besansky N."/>
            <person name="Walker B."/>
            <person name="Young S.K."/>
            <person name="Zeng Q."/>
            <person name="Gargeya S."/>
            <person name="Fitzgerald M."/>
            <person name="Haas B."/>
            <person name="Abouelleil A."/>
            <person name="Allen A.W."/>
            <person name="Alvarado L."/>
            <person name="Arachchi H.M."/>
            <person name="Berlin A.M."/>
            <person name="Chapman S.B."/>
            <person name="Gainer-Dewar J."/>
            <person name="Goldberg J."/>
            <person name="Griggs A."/>
            <person name="Gujja S."/>
            <person name="Hansen M."/>
            <person name="Howarth C."/>
            <person name="Imamovic A."/>
            <person name="Ireland A."/>
            <person name="Larimer J."/>
            <person name="McCowan C."/>
            <person name="Murphy C."/>
            <person name="Pearson M."/>
            <person name="Poon T.W."/>
            <person name="Priest M."/>
            <person name="Roberts A."/>
            <person name="Saif S."/>
            <person name="Shea T."/>
            <person name="Sisk P."/>
            <person name="Sykes S."/>
            <person name="Wortman J."/>
            <person name="Nusbaum C."/>
            <person name="Birren B."/>
        </authorList>
    </citation>
    <scope>NUCLEOTIDE SEQUENCE [LARGE SCALE GENOMIC DNA]</scope>
    <source>
        <strain evidence="6">ACHKN1017</strain>
    </source>
</reference>
<dbReference type="GO" id="GO:0005096">
    <property type="term" value="F:GTPase activator activity"/>
    <property type="evidence" value="ECO:0007669"/>
    <property type="project" value="UniProtKB-KW"/>
</dbReference>
<dbReference type="InterPro" id="IPR000195">
    <property type="entry name" value="Rab-GAP-TBC_dom"/>
</dbReference>
<accession>A0A182JYL8</accession>
<keyword evidence="6" id="KW-1185">Reference proteome</keyword>
<dbReference type="PANTHER" id="PTHR20913">
    <property type="entry name" value="TBC1 DOMAIN FAMILY MEMBER 20/GTPASE"/>
    <property type="match status" value="1"/>
</dbReference>
<dbReference type="InterPro" id="IPR045913">
    <property type="entry name" value="TBC20/Gyp8-like"/>
</dbReference>
<feature type="compositionally biased region" description="Basic and acidic residues" evidence="2">
    <location>
        <begin position="1"/>
        <end position="15"/>
    </location>
</feature>
<feature type="domain" description="Rab-GAP TBC" evidence="4">
    <location>
        <begin position="178"/>
        <end position="364"/>
    </location>
</feature>
<sequence length="507" mass="58483">MERVEQMNSPLEKRTLPYGDAEDSDEHPESQSTLEESVAPIASENGDKKYGMLSELAKEGSGVEQCSDDGDDDETTESTRLIAETHSTNGEEVKKEEKQGDENSPNSGTTSPGLNGKNVALVQPNNHRRSDEPTELSFEKFPENHEEKLKRIKIENALDDPKTALDTWKQFAKSEYGLINDDLRRKIWPLLVGVDPQQVDPAPSLEELNNHPEYNQVVLDVNRSLKRFPPGIPYEQRVALQDQLTVLILRVIIKYPHLKYYQGYHDVAITFLLVVGEEVAFHVMEILSTNHLVECMQETMEPTQRRLMFIYPLVRRENAALCSYLERSTVGTLFALPWYLTWFGHSLNSYRSVVRLYDYFLASDFLLPIYVTSAIVIYRQNEIFQEDCDMASLHCLLSQLPEDLPFEYLLKSAENLYRKYPPRVIEKDVETMVAKEKQQRLNEEREREYRKLYGKKPPPVSNSIISRFLPHLQLSRRSVFVTTAFSILVGFCAYYYRAHYIPLAAVR</sequence>
<feature type="compositionally biased region" description="Polar residues" evidence="2">
    <location>
        <begin position="102"/>
        <end position="113"/>
    </location>
</feature>
<dbReference type="FunFam" id="1.10.8.1310:FF:000001">
    <property type="entry name" value="TBC1 domain family, member 20"/>
    <property type="match status" value="1"/>
</dbReference>
<evidence type="ECO:0000256" key="2">
    <source>
        <dbReference type="SAM" id="MobiDB-lite"/>
    </source>
</evidence>
<protein>
    <recommendedName>
        <fullName evidence="4">Rab-GAP TBC domain-containing protein</fullName>
    </recommendedName>
</protein>
<dbReference type="GO" id="GO:0006888">
    <property type="term" value="P:endoplasmic reticulum to Golgi vesicle-mediated transport"/>
    <property type="evidence" value="ECO:0007669"/>
    <property type="project" value="TreeGrafter"/>
</dbReference>
<dbReference type="SUPFAM" id="SSF47923">
    <property type="entry name" value="Ypt/Rab-GAP domain of gyp1p"/>
    <property type="match status" value="2"/>
</dbReference>
<dbReference type="Gene3D" id="1.10.472.80">
    <property type="entry name" value="Ypt/Rab-GAP domain of gyp1p, domain 3"/>
    <property type="match status" value="1"/>
</dbReference>